<dbReference type="EMBL" id="CP063189">
    <property type="protein sequence ID" value="WCZ33225.1"/>
    <property type="molecule type" value="Genomic_DNA"/>
</dbReference>
<keyword evidence="1" id="KW-1133">Transmembrane helix</keyword>
<reference evidence="2 3" key="1">
    <citation type="submission" date="2020-10" db="EMBL/GenBank/DDBJ databases">
        <title>Complete genome sequence of Corynebacterium massiliense DSM 45435, type strain of Corynebacterium massiliense.</title>
        <authorList>
            <person name="Busche T."/>
            <person name="Kalinowski J."/>
            <person name="Ruckert C."/>
        </authorList>
    </citation>
    <scope>NUCLEOTIDE SEQUENCE [LARGE SCALE GENOMIC DNA]</scope>
    <source>
        <strain evidence="2 3">DSM 45435</strain>
    </source>
</reference>
<sequence length="158" mass="16232">MKQTSVPALFGTAAFFAAAAWILVRRFYGDMVSIPVTVSLTLWGLAAVCALLTVKVRRALHSDDAPGIGLDNSQLNPMTVTQFMLVGKASAWTGAALGGAYVGMAFFILPHAGELTAAAQDTAGVLSSALGGAAMSAAGVILERHCQAPPPDALLENC</sequence>
<proteinExistence type="predicted"/>
<dbReference type="Pfam" id="PF11377">
    <property type="entry name" value="DUF3180"/>
    <property type="match status" value="1"/>
</dbReference>
<feature type="transmembrane region" description="Helical" evidence="1">
    <location>
        <begin position="6"/>
        <end position="24"/>
    </location>
</feature>
<feature type="transmembrane region" description="Helical" evidence="1">
    <location>
        <begin position="36"/>
        <end position="54"/>
    </location>
</feature>
<keyword evidence="1" id="KW-0812">Transmembrane</keyword>
<feature type="transmembrane region" description="Helical" evidence="1">
    <location>
        <begin position="89"/>
        <end position="109"/>
    </location>
</feature>
<gene>
    <name evidence="2" type="ORF">CMASS_09065</name>
</gene>
<organism evidence="2 3">
    <name type="scientific">Corynebacterium massiliense DSM 45435</name>
    <dbReference type="NCBI Taxonomy" id="1121364"/>
    <lineage>
        <taxon>Bacteria</taxon>
        <taxon>Bacillati</taxon>
        <taxon>Actinomycetota</taxon>
        <taxon>Actinomycetes</taxon>
        <taxon>Mycobacteriales</taxon>
        <taxon>Corynebacteriaceae</taxon>
        <taxon>Corynebacterium</taxon>
    </lineage>
</organism>
<dbReference type="Proteomes" id="UP001220064">
    <property type="component" value="Chromosome"/>
</dbReference>
<protein>
    <recommendedName>
        <fullName evidence="4">DUF3180 domain-containing protein</fullName>
    </recommendedName>
</protein>
<evidence type="ECO:0000313" key="2">
    <source>
        <dbReference type="EMBL" id="WCZ33225.1"/>
    </source>
</evidence>
<dbReference type="InterPro" id="IPR021517">
    <property type="entry name" value="DUF3180"/>
</dbReference>
<name>A0ABY7UB21_9CORY</name>
<keyword evidence="3" id="KW-1185">Reference proteome</keyword>
<evidence type="ECO:0000313" key="3">
    <source>
        <dbReference type="Proteomes" id="UP001220064"/>
    </source>
</evidence>
<evidence type="ECO:0000256" key="1">
    <source>
        <dbReference type="SAM" id="Phobius"/>
    </source>
</evidence>
<dbReference type="RefSeq" id="WP_022862925.1">
    <property type="nucleotide sequence ID" value="NZ_ATVG01000005.1"/>
</dbReference>
<accession>A0ABY7UB21</accession>
<keyword evidence="1" id="KW-0472">Membrane</keyword>
<evidence type="ECO:0008006" key="4">
    <source>
        <dbReference type="Google" id="ProtNLM"/>
    </source>
</evidence>